<dbReference type="PROSITE" id="PS00642">
    <property type="entry name" value="COMPLEX1_75K_2"/>
    <property type="match status" value="1"/>
</dbReference>
<evidence type="ECO:0000313" key="16">
    <source>
        <dbReference type="EMBL" id="KAF7598423.1"/>
    </source>
</evidence>
<dbReference type="SUPFAM" id="SSF54292">
    <property type="entry name" value="2Fe-2S ferredoxin-like"/>
    <property type="match status" value="1"/>
</dbReference>
<comment type="similarity">
    <text evidence="2 12">Belongs to the complex I 75 kDa subunit family.</text>
</comment>
<evidence type="ECO:0000256" key="12">
    <source>
        <dbReference type="RuleBase" id="RU003525"/>
    </source>
</evidence>
<gene>
    <name evidence="16" type="ORF">BGI27_13290</name>
    <name evidence="17" type="ORF">CGU29_12710</name>
</gene>
<comment type="cofactor">
    <cofactor evidence="12">
        <name>[2Fe-2S] cluster</name>
        <dbReference type="ChEBI" id="CHEBI:190135"/>
    </cofactor>
    <text evidence="12">Binds 1 [2Fe-2S] cluster per subunit.</text>
</comment>
<comment type="caution">
    <text evidence="17">The sequence shown here is derived from an EMBL/GenBank/DDBJ whole genome shotgun (WGS) entry which is preliminary data.</text>
</comment>
<dbReference type="InterPro" id="IPR019574">
    <property type="entry name" value="NADH_UbQ_OxRdtase_Gsu_4Fe4S-bd"/>
</dbReference>
<keyword evidence="8 12" id="KW-0408">Iron</keyword>
<dbReference type="SUPFAM" id="SSF50692">
    <property type="entry name" value="ADC-like"/>
    <property type="match status" value="1"/>
</dbReference>
<dbReference type="NCBIfam" id="TIGR01973">
    <property type="entry name" value="NuoG"/>
    <property type="match status" value="1"/>
</dbReference>
<dbReference type="InterPro" id="IPR036010">
    <property type="entry name" value="2Fe-2S_ferredoxin-like_sf"/>
</dbReference>
<dbReference type="InterPro" id="IPR006656">
    <property type="entry name" value="Mopterin_OxRdtase"/>
</dbReference>
<dbReference type="EMBL" id="NMRN01000045">
    <property type="protein sequence ID" value="PAS92184.1"/>
    <property type="molecule type" value="Genomic_DNA"/>
</dbReference>
<evidence type="ECO:0000256" key="4">
    <source>
        <dbReference type="ARBA" id="ARBA00022714"/>
    </source>
</evidence>
<reference evidence="16 19" key="1">
    <citation type="submission" date="2016-08" db="EMBL/GenBank/DDBJ databases">
        <title>Candidatus Dactylopiibacterium carminicum genome sequence.</title>
        <authorList>
            <person name="Ramirez-Puebla S.T."/>
            <person name="Ormeno-Orrillo E."/>
            <person name="Vera-Ponce De Leon A."/>
            <person name="Luis L."/>
            <person name="Sanchez-Flores A."/>
            <person name="Monica R."/>
            <person name="Martinez-Romero E."/>
        </authorList>
    </citation>
    <scope>NUCLEOTIDE SEQUENCE [LARGE SCALE GENOMIC DNA]</scope>
    <source>
        <strain evidence="16">END1</strain>
    </source>
</reference>
<dbReference type="CDD" id="cd00207">
    <property type="entry name" value="fer2"/>
    <property type="match status" value="1"/>
</dbReference>
<organism evidence="17 18">
    <name type="scientific">Candidatus Dactylopiibacterium carminicum</name>
    <dbReference type="NCBI Taxonomy" id="857335"/>
    <lineage>
        <taxon>Bacteria</taxon>
        <taxon>Pseudomonadati</taxon>
        <taxon>Pseudomonadota</taxon>
        <taxon>Betaproteobacteria</taxon>
        <taxon>Rhodocyclales</taxon>
        <taxon>Rhodocyclaceae</taxon>
        <taxon>Candidatus Dactylopiibacterium</taxon>
    </lineage>
</organism>
<evidence type="ECO:0000256" key="2">
    <source>
        <dbReference type="ARBA" id="ARBA00005404"/>
    </source>
</evidence>
<comment type="cofactor">
    <cofactor evidence="1 12">
        <name>[4Fe-4S] cluster</name>
        <dbReference type="ChEBI" id="CHEBI:49883"/>
    </cofactor>
</comment>
<dbReference type="SUPFAM" id="SSF54862">
    <property type="entry name" value="4Fe-4S ferredoxins"/>
    <property type="match status" value="1"/>
</dbReference>
<dbReference type="RefSeq" id="WP_095525356.1">
    <property type="nucleotide sequence ID" value="NZ_MDUX01000049.1"/>
</dbReference>
<evidence type="ECO:0000256" key="10">
    <source>
        <dbReference type="ARBA" id="ARBA00023027"/>
    </source>
</evidence>
<dbReference type="InterPro" id="IPR001041">
    <property type="entry name" value="2Fe-2S_ferredoxin-type"/>
</dbReference>
<dbReference type="OrthoDB" id="9810782at2"/>
<dbReference type="InterPro" id="IPR006963">
    <property type="entry name" value="Mopterin_OxRdtase_4Fe-4S_dom"/>
</dbReference>
<evidence type="ECO:0000313" key="17">
    <source>
        <dbReference type="EMBL" id="PAS92184.1"/>
    </source>
</evidence>
<dbReference type="GO" id="GO:0051537">
    <property type="term" value="F:2 iron, 2 sulfur cluster binding"/>
    <property type="evidence" value="ECO:0007669"/>
    <property type="project" value="UniProtKB-UniRule"/>
</dbReference>
<sequence>MLEIEIDGQKVEVAPGSTVMQAAQRIGKHIPHFCYHKKLSIAANCRMCLVEVEKMPKAVPACATPVAADMKVHTGSEKAVKAQRAVMEFLLINHPLDCPICDQGGECQLQDIAVGYGGGESRYREEKRVVFNKKLGPLINTDMTRCIHCSRCVRFGQEIAGVMELGIAHRGEHAEVMAFVDRSVDSELSGNAIDLCPVGALTSKPFRFGARTWELVRRPSVSPHDSLGANLQVQVKHDRVMRVLPLENEAINECWLSDKDRFSYEGLYAADRLTRPQIKHDGEWHEVDWQTALDYVVRTLGDIRKEYGADAIGALLSPHSTLEELHLAQKLVRGLRSENIDSRLRQNDFSADGRRTGTPWLGLPLAALSTLDAALVVGSFLRKDHPLMAQRLRQAQRAGAKICRVNAVADDWLIPLSAEVIAAPDRLAASLAAVLAALAEQTGQAVAASCQAAVAGITVDEAARGVAAALLNGERRAVLLGNLAVQHPNASSLQVLAAEIARLAGASFGFLGEAANTVGAALAGAQPSKGGRNAAAMLREPRKAYVLLGVEPEFDCADGVAARAALMQAASVIHLGSFVGSAAEYADVLLPIAPFTETSGSFVNAEGRLQSFSAVVPPLGDARPGWKLLRVLGNLLGLPGFEQESSEAVRAEALGEGDLATCLDNGLDGVQARLDAPAQGLQRIAEVPIHFADPLARRAPALQKTQDAAVPQARIHPETLTGLGVADGEVVRLRGSGEVKLVARVDVGVPVGCVRVAAAHPASLALGPMSAELSVERA</sequence>
<evidence type="ECO:0000256" key="8">
    <source>
        <dbReference type="ARBA" id="ARBA00023004"/>
    </source>
</evidence>
<evidence type="ECO:0000256" key="9">
    <source>
        <dbReference type="ARBA" id="ARBA00023014"/>
    </source>
</evidence>
<comment type="function">
    <text evidence="12">NDH-1 shuttles electrons from NADH, via FMN and iron-sulfur (Fe-S) centers, to quinones in the respiratory chain. Couples the redox reaction to proton translocation (for every two electrons transferred, four hydrogen ions are translocated across the cytoplasmic membrane), and thus conserves the redox energy in a proton gradient.</text>
</comment>
<feature type="domain" description="4Fe-4S His(Cys)3-ligated-type" evidence="15">
    <location>
        <begin position="78"/>
        <end position="117"/>
    </location>
</feature>
<evidence type="ECO:0000259" key="13">
    <source>
        <dbReference type="PROSITE" id="PS51085"/>
    </source>
</evidence>
<dbReference type="PROSITE" id="PS00641">
    <property type="entry name" value="COMPLEX1_75K_1"/>
    <property type="match status" value="1"/>
</dbReference>
<dbReference type="Gene3D" id="3.10.20.740">
    <property type="match status" value="1"/>
</dbReference>
<keyword evidence="17" id="KW-0560">Oxidoreductase</keyword>
<feature type="domain" description="2Fe-2S ferredoxin-type" evidence="13">
    <location>
        <begin position="1"/>
        <end position="78"/>
    </location>
</feature>
<dbReference type="Pfam" id="PF00384">
    <property type="entry name" value="Molybdopterin"/>
    <property type="match status" value="1"/>
</dbReference>
<dbReference type="EMBL" id="MDUX01000049">
    <property type="protein sequence ID" value="KAF7598423.1"/>
    <property type="molecule type" value="Genomic_DNA"/>
</dbReference>
<dbReference type="InterPro" id="IPR000283">
    <property type="entry name" value="NADH_UbQ_OxRdtase_75kDa_su_CS"/>
</dbReference>
<keyword evidence="19" id="KW-1185">Reference proteome</keyword>
<dbReference type="PANTHER" id="PTHR43105:SF13">
    <property type="entry name" value="NADH-UBIQUINONE OXIDOREDUCTASE 75 KDA SUBUNIT, MITOCHONDRIAL"/>
    <property type="match status" value="1"/>
</dbReference>
<dbReference type="CDD" id="cd02772">
    <property type="entry name" value="MopB_NDH-1_NuoG2"/>
    <property type="match status" value="1"/>
</dbReference>
<dbReference type="Gene3D" id="3.40.228.10">
    <property type="entry name" value="Dimethylsulfoxide Reductase, domain 2"/>
    <property type="match status" value="1"/>
</dbReference>
<keyword evidence="3 12" id="KW-0004">4Fe-4S</keyword>
<dbReference type="Pfam" id="PF22151">
    <property type="entry name" value="Fer4_NDSU1"/>
    <property type="match status" value="1"/>
</dbReference>
<dbReference type="PROSITE" id="PS51839">
    <property type="entry name" value="4FE4S_HC3"/>
    <property type="match status" value="1"/>
</dbReference>
<evidence type="ECO:0000313" key="19">
    <source>
        <dbReference type="Proteomes" id="UP000623509"/>
    </source>
</evidence>
<dbReference type="Pfam" id="PF13510">
    <property type="entry name" value="Fer2_4"/>
    <property type="match status" value="1"/>
</dbReference>
<dbReference type="Proteomes" id="UP000216107">
    <property type="component" value="Unassembled WGS sequence"/>
</dbReference>
<dbReference type="InterPro" id="IPR054351">
    <property type="entry name" value="NADH_UbQ_OxRdtase_ferredoxin"/>
</dbReference>
<keyword evidence="10 12" id="KW-0520">NAD</keyword>
<evidence type="ECO:0000259" key="15">
    <source>
        <dbReference type="PROSITE" id="PS51839"/>
    </source>
</evidence>
<dbReference type="GO" id="GO:0048038">
    <property type="term" value="F:quinone binding"/>
    <property type="evidence" value="ECO:0007669"/>
    <property type="project" value="UniProtKB-UniRule"/>
</dbReference>
<dbReference type="SMART" id="SM00929">
    <property type="entry name" value="NADH-G_4Fe-4S_3"/>
    <property type="match status" value="1"/>
</dbReference>
<dbReference type="GO" id="GO:0051539">
    <property type="term" value="F:4 iron, 4 sulfur cluster binding"/>
    <property type="evidence" value="ECO:0007669"/>
    <property type="project" value="UniProtKB-KW"/>
</dbReference>
<evidence type="ECO:0000256" key="11">
    <source>
        <dbReference type="ARBA" id="ARBA00047712"/>
    </source>
</evidence>
<comment type="catalytic activity">
    <reaction evidence="11 12">
        <text>a quinone + NADH + 5 H(+)(in) = a quinol + NAD(+) + 4 H(+)(out)</text>
        <dbReference type="Rhea" id="RHEA:57888"/>
        <dbReference type="ChEBI" id="CHEBI:15378"/>
        <dbReference type="ChEBI" id="CHEBI:24646"/>
        <dbReference type="ChEBI" id="CHEBI:57540"/>
        <dbReference type="ChEBI" id="CHEBI:57945"/>
        <dbReference type="ChEBI" id="CHEBI:132124"/>
    </reaction>
</comment>
<accession>A0A272EPY7</accession>
<dbReference type="GO" id="GO:0046872">
    <property type="term" value="F:metal ion binding"/>
    <property type="evidence" value="ECO:0007669"/>
    <property type="project" value="UniProtKB-UniRule"/>
</dbReference>
<evidence type="ECO:0000256" key="7">
    <source>
        <dbReference type="ARBA" id="ARBA00022967"/>
    </source>
</evidence>
<keyword evidence="7 12" id="KW-1278">Translocase</keyword>
<name>A0A272EPY7_9RHOO</name>
<evidence type="ECO:0000256" key="5">
    <source>
        <dbReference type="ARBA" id="ARBA00022719"/>
    </source>
</evidence>
<dbReference type="PROSITE" id="PS51669">
    <property type="entry name" value="4FE4S_MOW_BIS_MGD"/>
    <property type="match status" value="1"/>
</dbReference>
<keyword evidence="9 12" id="KW-0411">Iron-sulfur</keyword>
<proteinExistence type="inferred from homology"/>
<dbReference type="SUPFAM" id="SSF53706">
    <property type="entry name" value="Formate dehydrogenase/DMSO reductase, domains 1-3"/>
    <property type="match status" value="1"/>
</dbReference>
<dbReference type="Gene3D" id="3.30.70.20">
    <property type="match status" value="1"/>
</dbReference>
<evidence type="ECO:0000256" key="1">
    <source>
        <dbReference type="ARBA" id="ARBA00001966"/>
    </source>
</evidence>
<dbReference type="GO" id="GO:0016651">
    <property type="term" value="F:oxidoreductase activity, acting on NAD(P)H"/>
    <property type="evidence" value="ECO:0007669"/>
    <property type="project" value="InterPro"/>
</dbReference>
<dbReference type="Gene3D" id="3.40.50.740">
    <property type="match status" value="2"/>
</dbReference>
<evidence type="ECO:0000313" key="18">
    <source>
        <dbReference type="Proteomes" id="UP000216107"/>
    </source>
</evidence>
<evidence type="ECO:0000259" key="14">
    <source>
        <dbReference type="PROSITE" id="PS51669"/>
    </source>
</evidence>
<dbReference type="PANTHER" id="PTHR43105">
    <property type="entry name" value="RESPIRATORY NITRATE REDUCTASE"/>
    <property type="match status" value="1"/>
</dbReference>
<dbReference type="GO" id="GO:0016020">
    <property type="term" value="C:membrane"/>
    <property type="evidence" value="ECO:0007669"/>
    <property type="project" value="InterPro"/>
</dbReference>
<dbReference type="Pfam" id="PF10588">
    <property type="entry name" value="NADH-G_4Fe-4S_3"/>
    <property type="match status" value="1"/>
</dbReference>
<feature type="domain" description="4Fe-4S Mo/W bis-MGD-type" evidence="14">
    <location>
        <begin position="215"/>
        <end position="271"/>
    </location>
</feature>
<dbReference type="InterPro" id="IPR009010">
    <property type="entry name" value="Asp_de-COase-like_dom_sf"/>
</dbReference>
<reference evidence="17 18" key="2">
    <citation type="submission" date="2017-07" db="EMBL/GenBank/DDBJ databases">
        <title>Candidatus Dactylopiibacterium carminicum, a nitrogen-fixing symbiont of the cochineal insect Dactylopius coccus and Dactylopius opuntiae (Hemiptera: Coccoidea: Dactylopiidae).</title>
        <authorList>
            <person name="Vera A."/>
        </authorList>
    </citation>
    <scope>NUCLEOTIDE SEQUENCE [LARGE SCALE GENOMIC DNA]</scope>
    <source>
        <strain evidence="17 18">NFDCM</strain>
    </source>
</reference>
<evidence type="ECO:0000256" key="6">
    <source>
        <dbReference type="ARBA" id="ARBA00022723"/>
    </source>
</evidence>
<dbReference type="PROSITE" id="PS51085">
    <property type="entry name" value="2FE2S_FER_2"/>
    <property type="match status" value="1"/>
</dbReference>
<dbReference type="PROSITE" id="PS00643">
    <property type="entry name" value="COMPLEX1_75K_3"/>
    <property type="match status" value="1"/>
</dbReference>
<dbReference type="Pfam" id="PF22117">
    <property type="entry name" value="Fer4_Nqo3"/>
    <property type="match status" value="1"/>
</dbReference>
<dbReference type="InterPro" id="IPR010228">
    <property type="entry name" value="NADH_UbQ_OxRdtase_Gsu"/>
</dbReference>
<dbReference type="Proteomes" id="UP000623509">
    <property type="component" value="Unassembled WGS sequence"/>
</dbReference>
<dbReference type="GO" id="GO:0042773">
    <property type="term" value="P:ATP synthesis coupled electron transport"/>
    <property type="evidence" value="ECO:0007669"/>
    <property type="project" value="InterPro"/>
</dbReference>
<dbReference type="CDD" id="cd02775">
    <property type="entry name" value="MopB_CT"/>
    <property type="match status" value="1"/>
</dbReference>
<protein>
    <recommendedName>
        <fullName evidence="12">NADH-quinone oxidoreductase</fullName>
        <ecNumber evidence="12">7.1.1.-</ecNumber>
    </recommendedName>
</protein>
<keyword evidence="6 12" id="KW-0479">Metal-binding</keyword>
<dbReference type="FunFam" id="3.10.20.740:FF:000001">
    <property type="entry name" value="NADH-quinone oxidoreductase subunit G"/>
    <property type="match status" value="1"/>
</dbReference>
<keyword evidence="4 12" id="KW-0001">2Fe-2S</keyword>
<dbReference type="FunFam" id="3.30.70.20:FF:000002">
    <property type="entry name" value="NADH-ubiquinone oxidoreductase 75 kDa subunit"/>
    <property type="match status" value="1"/>
</dbReference>
<dbReference type="GO" id="GO:0008137">
    <property type="term" value="F:NADH dehydrogenase (ubiquinone) activity"/>
    <property type="evidence" value="ECO:0007669"/>
    <property type="project" value="UniProtKB-UniRule"/>
</dbReference>
<dbReference type="EC" id="7.1.1.-" evidence="12"/>
<keyword evidence="5 12" id="KW-0874">Quinone</keyword>
<dbReference type="InterPro" id="IPR050123">
    <property type="entry name" value="Prok_molybdopt-oxidoreductase"/>
</dbReference>
<evidence type="ECO:0000256" key="3">
    <source>
        <dbReference type="ARBA" id="ARBA00022485"/>
    </source>
</evidence>
<dbReference type="AlphaFoldDB" id="A0A272EPY7"/>